<keyword evidence="3" id="KW-1185">Reference proteome</keyword>
<organism evidence="2 3">
    <name type="scientific">Babesia duncani</name>
    <dbReference type="NCBI Taxonomy" id="323732"/>
    <lineage>
        <taxon>Eukaryota</taxon>
        <taxon>Sar</taxon>
        <taxon>Alveolata</taxon>
        <taxon>Apicomplexa</taxon>
        <taxon>Aconoidasida</taxon>
        <taxon>Piroplasmida</taxon>
        <taxon>Babesiidae</taxon>
        <taxon>Babesia</taxon>
    </lineage>
</organism>
<dbReference type="InterPro" id="IPR050422">
    <property type="entry name" value="X-Pro_aminopeptidase_P"/>
</dbReference>
<evidence type="ECO:0000259" key="1">
    <source>
        <dbReference type="Pfam" id="PF01321"/>
    </source>
</evidence>
<sequence>MNVDRASAKQIHSLLSSKYNLDAFIVNHDDPHATEVPHPAFDSLAFVSNFTGSAGKAVITRNEGYLWTDFRYHLQAEKELFSSWILMKAGEKDVPTIKEFLRDNKELKRIGIDTSTTQYDAYCDLKEALTDRELVPLATSLIYEIWNNRPQLPMDHIFVHDLKYAGVAVDEKINKVRKSMTEKCADGLVLTNLDDVAYLFNLRGSDSECSPLFYAYGFIDAANVILFVDDAKLTSKVKDHLASFGVAIKGYNEVIEHLQSLGLDKSGYKLWVSPNSSMQICQSFLSNGSNFKLIKEHNPVTLMKVSVLNYIHKWCSR</sequence>
<dbReference type="InterPro" id="IPR000587">
    <property type="entry name" value="Creatinase_N"/>
</dbReference>
<dbReference type="InterPro" id="IPR029149">
    <property type="entry name" value="Creatin/AminoP/Spt16_N"/>
</dbReference>
<dbReference type="EMBL" id="JALLKP010000002">
    <property type="protein sequence ID" value="KAK2196420.1"/>
    <property type="molecule type" value="Genomic_DNA"/>
</dbReference>
<dbReference type="Pfam" id="PF16189">
    <property type="entry name" value="Creatinase_N_2"/>
    <property type="match status" value="1"/>
</dbReference>
<dbReference type="GeneID" id="94335964"/>
<comment type="caution">
    <text evidence="2">The sequence shown here is derived from an EMBL/GenBank/DDBJ whole genome shotgun (WGS) entry which is preliminary data.</text>
</comment>
<dbReference type="KEGG" id="bdw:94335964"/>
<dbReference type="PANTHER" id="PTHR43763">
    <property type="entry name" value="XAA-PRO AMINOPEPTIDASE 1"/>
    <property type="match status" value="1"/>
</dbReference>
<evidence type="ECO:0000313" key="3">
    <source>
        <dbReference type="Proteomes" id="UP001214638"/>
    </source>
</evidence>
<dbReference type="RefSeq" id="XP_067803262.1">
    <property type="nucleotide sequence ID" value="XM_067946698.1"/>
</dbReference>
<dbReference type="SUPFAM" id="SSF53092">
    <property type="entry name" value="Creatinase/prolidase N-terminal domain"/>
    <property type="match status" value="1"/>
</dbReference>
<dbReference type="Gene3D" id="3.40.350.10">
    <property type="entry name" value="Creatinase/prolidase N-terminal domain"/>
    <property type="match status" value="2"/>
</dbReference>
<accession>A0AAD9UP63</accession>
<gene>
    <name evidence="2" type="ORF">BdWA1_001666</name>
</gene>
<evidence type="ECO:0000313" key="2">
    <source>
        <dbReference type="EMBL" id="KAK2196420.1"/>
    </source>
</evidence>
<dbReference type="PANTHER" id="PTHR43763:SF6">
    <property type="entry name" value="XAA-PRO AMINOPEPTIDASE 1"/>
    <property type="match status" value="1"/>
</dbReference>
<protein>
    <submittedName>
        <fullName evidence="2">Bifunctional Creatinase-Aminopeptidase P-Spt16</fullName>
    </submittedName>
</protein>
<proteinExistence type="predicted"/>
<name>A0AAD9UP63_9APIC</name>
<dbReference type="Proteomes" id="UP001214638">
    <property type="component" value="Unassembled WGS sequence"/>
</dbReference>
<reference evidence="2" key="1">
    <citation type="journal article" date="2023" name="Nat. Microbiol.">
        <title>Babesia duncani multi-omics identifies virulence factors and drug targets.</title>
        <authorList>
            <person name="Singh P."/>
            <person name="Lonardi S."/>
            <person name="Liang Q."/>
            <person name="Vydyam P."/>
            <person name="Khabirova E."/>
            <person name="Fang T."/>
            <person name="Gihaz S."/>
            <person name="Thekkiniath J."/>
            <person name="Munshi M."/>
            <person name="Abel S."/>
            <person name="Ciampossin L."/>
            <person name="Batugedara G."/>
            <person name="Gupta M."/>
            <person name="Lu X.M."/>
            <person name="Lenz T."/>
            <person name="Chakravarty S."/>
            <person name="Cornillot E."/>
            <person name="Hu Y."/>
            <person name="Ma W."/>
            <person name="Gonzalez L.M."/>
            <person name="Sanchez S."/>
            <person name="Estrada K."/>
            <person name="Sanchez-Flores A."/>
            <person name="Montero E."/>
            <person name="Harb O.S."/>
            <person name="Le Roch K.G."/>
            <person name="Mamoun C.B."/>
        </authorList>
    </citation>
    <scope>NUCLEOTIDE SEQUENCE</scope>
    <source>
        <strain evidence="2">WA1</strain>
    </source>
</reference>
<dbReference type="Pfam" id="PF01321">
    <property type="entry name" value="Creatinase_N"/>
    <property type="match status" value="1"/>
</dbReference>
<feature type="domain" description="Creatinase N-terminal" evidence="1">
    <location>
        <begin position="19"/>
        <end position="139"/>
    </location>
</feature>
<dbReference type="AlphaFoldDB" id="A0AAD9UP63"/>